<dbReference type="EMBL" id="JBHSDU010000003">
    <property type="protein sequence ID" value="MFC4308769.1"/>
    <property type="molecule type" value="Genomic_DNA"/>
</dbReference>
<accession>A0ABV8SQP7</accession>
<dbReference type="Proteomes" id="UP001595904">
    <property type="component" value="Unassembled WGS sequence"/>
</dbReference>
<feature type="signal peptide" evidence="1">
    <location>
        <begin position="1"/>
        <end position="19"/>
    </location>
</feature>
<protein>
    <recommendedName>
        <fullName evidence="4">Integrating conjugative element protein</fullName>
    </recommendedName>
</protein>
<evidence type="ECO:0000313" key="2">
    <source>
        <dbReference type="EMBL" id="MFC4308769.1"/>
    </source>
</evidence>
<evidence type="ECO:0008006" key="4">
    <source>
        <dbReference type="Google" id="ProtNLM"/>
    </source>
</evidence>
<keyword evidence="3" id="KW-1185">Reference proteome</keyword>
<reference evidence="3" key="1">
    <citation type="journal article" date="2019" name="Int. J. Syst. Evol. Microbiol.">
        <title>The Global Catalogue of Microorganisms (GCM) 10K type strain sequencing project: providing services to taxonomists for standard genome sequencing and annotation.</title>
        <authorList>
            <consortium name="The Broad Institute Genomics Platform"/>
            <consortium name="The Broad Institute Genome Sequencing Center for Infectious Disease"/>
            <person name="Wu L."/>
            <person name="Ma J."/>
        </authorList>
    </citation>
    <scope>NUCLEOTIDE SEQUENCE [LARGE SCALE GENOMIC DNA]</scope>
    <source>
        <strain evidence="3">CGMCC 1.10759</strain>
    </source>
</reference>
<gene>
    <name evidence="2" type="ORF">ACFPN2_06715</name>
</gene>
<evidence type="ECO:0000313" key="3">
    <source>
        <dbReference type="Proteomes" id="UP001595904"/>
    </source>
</evidence>
<keyword evidence="1" id="KW-0732">Signal</keyword>
<organism evidence="2 3">
    <name type="scientific">Steroidobacter flavus</name>
    <dbReference type="NCBI Taxonomy" id="1842136"/>
    <lineage>
        <taxon>Bacteria</taxon>
        <taxon>Pseudomonadati</taxon>
        <taxon>Pseudomonadota</taxon>
        <taxon>Gammaproteobacteria</taxon>
        <taxon>Steroidobacterales</taxon>
        <taxon>Steroidobacteraceae</taxon>
        <taxon>Steroidobacter</taxon>
    </lineage>
</organism>
<evidence type="ECO:0000256" key="1">
    <source>
        <dbReference type="SAM" id="SignalP"/>
    </source>
</evidence>
<name>A0ABV8SQP7_9GAMM</name>
<proteinExistence type="predicted"/>
<feature type="chain" id="PRO_5046438399" description="Integrating conjugative element protein" evidence="1">
    <location>
        <begin position="20"/>
        <end position="368"/>
    </location>
</feature>
<dbReference type="RefSeq" id="WP_380595852.1">
    <property type="nucleotide sequence ID" value="NZ_JBHSDU010000003.1"/>
</dbReference>
<comment type="caution">
    <text evidence="2">The sequence shown here is derived from an EMBL/GenBank/DDBJ whole genome shotgun (WGS) entry which is preliminary data.</text>
</comment>
<sequence length="368" mass="39938">MKSVVIFSTLLLLPLSALSAEPPYKEVMNEAVRAKQPVVYARVADHGFGIQYRRDSGTGFGVGNLVGGILGGYNGAFIGGMSGVVADKIADTQPTELAEKDAEALSPFMDRAAAQHDLEVGLAESLATAPLFEMPAVLNALPPGASTGIESFKEDPVLIVELYASLLTDYTGLQVTLLAQELSPSAVDSPTSGRVYRNRIDYVSPLLTPTHIKDRAEIKADVDAVKAKYKGRKLNAEEQKQMNEELKDAKAGTTLEKYRLPLMEQWTANDGVKLREELQIGTRIVTQLLARDLMDYSAVEIRREIGSKDWGTARDSTMDRQVRVFFGGPFAGSLVSQPTGYGVRGCQGIGFKKTVPPADIPKLCIIFR</sequence>